<organism evidence="5 6">
    <name type="scientific">Pseudomonas aeruginosa</name>
    <dbReference type="NCBI Taxonomy" id="287"/>
    <lineage>
        <taxon>Bacteria</taxon>
        <taxon>Pseudomonadati</taxon>
        <taxon>Pseudomonadota</taxon>
        <taxon>Gammaproteobacteria</taxon>
        <taxon>Pseudomonadales</taxon>
        <taxon>Pseudomonadaceae</taxon>
        <taxon>Pseudomonas</taxon>
    </lineage>
</organism>
<keyword evidence="3" id="KW-0238">DNA-binding</keyword>
<evidence type="ECO:0000256" key="2">
    <source>
        <dbReference type="ARBA" id="ARBA00022705"/>
    </source>
</evidence>
<reference evidence="5 6" key="2">
    <citation type="submission" date="2019-01" db="EMBL/GenBank/DDBJ databases">
        <title>The Pseudomonas aeruginosa pan-genome provides new insights on its population structure, horizontal gene transfer and pathogenicity.</title>
        <authorList>
            <person name="Freschi L."/>
            <person name="Vincent A.T."/>
            <person name="Jeukens J."/>
            <person name="Emond-Rheault J.-G."/>
            <person name="Kukavica-Ibrulj I."/>
            <person name="Dupont M.-J."/>
            <person name="Charette S.J."/>
            <person name="Boyle B."/>
            <person name="Levesque R.C."/>
        </authorList>
    </citation>
    <scope>NUCLEOTIDE SEQUENCE [LARGE SCALE GENOMIC DNA]</scope>
    <source>
        <strain evidence="5 6">PA-W36</strain>
    </source>
</reference>
<accession>A0A7M3A2A9</accession>
<comment type="caution">
    <text evidence="5">The sequence shown here is derived from an EMBL/GenBank/DDBJ whole genome shotgun (WGS) entry which is preliminary data.</text>
</comment>
<dbReference type="GO" id="GO:0003678">
    <property type="term" value="F:DNA helicase activity"/>
    <property type="evidence" value="ECO:0007669"/>
    <property type="project" value="InterPro"/>
</dbReference>
<dbReference type="GO" id="GO:0003677">
    <property type="term" value="F:DNA binding"/>
    <property type="evidence" value="ECO:0007669"/>
    <property type="project" value="UniProtKB-KW"/>
</dbReference>
<dbReference type="Proteomes" id="UP000284767">
    <property type="component" value="Unassembled WGS sequence"/>
</dbReference>
<evidence type="ECO:0000313" key="5">
    <source>
        <dbReference type="EMBL" id="RPM23089.1"/>
    </source>
</evidence>
<keyword evidence="2" id="KW-0235">DNA replication</keyword>
<feature type="domain" description="DNA helicase DnaB-like N-terminal" evidence="4">
    <location>
        <begin position="18"/>
        <end position="112"/>
    </location>
</feature>
<name>A0A7M3A2A9_PSEAI</name>
<dbReference type="GO" id="GO:1990077">
    <property type="term" value="C:primosome complex"/>
    <property type="evidence" value="ECO:0007669"/>
    <property type="project" value="UniProtKB-KW"/>
</dbReference>
<dbReference type="InterPro" id="IPR016136">
    <property type="entry name" value="DNA_helicase_N/primase_C"/>
</dbReference>
<evidence type="ECO:0000256" key="3">
    <source>
        <dbReference type="ARBA" id="ARBA00023125"/>
    </source>
</evidence>
<dbReference type="PANTHER" id="PTHR30153">
    <property type="entry name" value="REPLICATIVE DNA HELICASE DNAB"/>
    <property type="match status" value="1"/>
</dbReference>
<sequence length="185" mass="20574">MEAEDGLNPVFDAAAELAERHLLGCLMNDNDAWWEAAKELNPSDFMGYIHCRIYLAMEELMCIGSPFDVVSMAEYLEGDERYQEAGGLRLIAEMAAGTPTRRLQVPVLARVIHAYGQLRSFAGPPQQRRIVCSLLAAKANGWFHGRSWIVTVEDIARSGRKIPGELLGQRVCYVYGEKAVALLSE</sequence>
<dbReference type="PANTHER" id="PTHR30153:SF2">
    <property type="entry name" value="REPLICATIVE DNA HELICASE"/>
    <property type="match status" value="1"/>
</dbReference>
<evidence type="ECO:0000259" key="4">
    <source>
        <dbReference type="Pfam" id="PF00772"/>
    </source>
</evidence>
<evidence type="ECO:0000313" key="6">
    <source>
        <dbReference type="Proteomes" id="UP000284767"/>
    </source>
</evidence>
<dbReference type="GO" id="GO:0006269">
    <property type="term" value="P:DNA replication, synthesis of primer"/>
    <property type="evidence" value="ECO:0007669"/>
    <property type="project" value="UniProtKB-KW"/>
</dbReference>
<protein>
    <recommendedName>
        <fullName evidence="4">DNA helicase DnaB-like N-terminal domain-containing protein</fullName>
    </recommendedName>
</protein>
<dbReference type="Pfam" id="PF00772">
    <property type="entry name" value="DnaB"/>
    <property type="match status" value="1"/>
</dbReference>
<dbReference type="Gene3D" id="1.10.860.10">
    <property type="entry name" value="DNAb Helicase, Chain A"/>
    <property type="match status" value="1"/>
</dbReference>
<dbReference type="RefSeq" id="WP_025982348.1">
    <property type="nucleotide sequence ID" value="NZ_CAADOK010000728.1"/>
</dbReference>
<dbReference type="InterPro" id="IPR007693">
    <property type="entry name" value="DNA_helicase_DnaB-like_N"/>
</dbReference>
<gene>
    <name evidence="5" type="ORF">IPC1295_00870</name>
</gene>
<reference evidence="5 6" key="1">
    <citation type="submission" date="2017-08" db="EMBL/GenBank/DDBJ databases">
        <authorList>
            <person name="Feschi L."/>
            <person name="Jeukens J."/>
            <person name="Emond-Rheault J.-G."/>
            <person name="Kukavica-Ibrulj I."/>
            <person name="Boyle B."/>
            <person name="Levesque R.C."/>
        </authorList>
    </citation>
    <scope>NUCLEOTIDE SEQUENCE [LARGE SCALE GENOMIC DNA]</scope>
    <source>
        <strain evidence="5 6">PA-W36</strain>
    </source>
</reference>
<dbReference type="SUPFAM" id="SSF48024">
    <property type="entry name" value="N-terminal domain of DnaB helicase"/>
    <property type="match status" value="1"/>
</dbReference>
<dbReference type="GO" id="GO:0005524">
    <property type="term" value="F:ATP binding"/>
    <property type="evidence" value="ECO:0007669"/>
    <property type="project" value="InterPro"/>
</dbReference>
<dbReference type="AlphaFoldDB" id="A0A7M3A2A9"/>
<keyword evidence="1" id="KW-0639">Primosome</keyword>
<dbReference type="GO" id="GO:0005829">
    <property type="term" value="C:cytosol"/>
    <property type="evidence" value="ECO:0007669"/>
    <property type="project" value="TreeGrafter"/>
</dbReference>
<dbReference type="InterPro" id="IPR036185">
    <property type="entry name" value="DNA_heli_DnaB-like_N_sf"/>
</dbReference>
<proteinExistence type="predicted"/>
<evidence type="ECO:0000256" key="1">
    <source>
        <dbReference type="ARBA" id="ARBA00022515"/>
    </source>
</evidence>
<dbReference type="EMBL" id="NSNE01000001">
    <property type="protein sequence ID" value="RPM23089.1"/>
    <property type="molecule type" value="Genomic_DNA"/>
</dbReference>